<name>F8GWV7_CUPNN</name>
<sequence>MTRQLLGEPLAIRGTTLSNRIVMSPMTRGFCPRGAPTEQVCSYYSRRAAGGFGLVITEAIGVDHRSALGDAGLGEDDIPVLHGEAPLAGWRRVVEAVHAAGGKIIPQLWHQGVMRLPGTGPHPEAPTLGPSGLWGPLRRTTSIDAGKIPSQPLIGEPMSEQDIEDVIEAHVRSARNAIQAGFDGIAIHGGHGYLIDTFLWEETNRRTDRWGGNRARRSAFAAEIVHRIRAAIGPNLPIFFRFSQWKQQDFRAQLGNTPQELADVLQPLADAGVDVFDASVRYFDRPAFSGSDLSLAGWAKKLTGKHAMAVGGVGVNKGMYDGNSNLSAVDNVDAVVKRVSSGEIDLVAVGRAAIGDPAWARKSLAGDTAEPFDPASLAELR</sequence>
<dbReference type="InterPro" id="IPR001155">
    <property type="entry name" value="OxRdtase_FMN_N"/>
</dbReference>
<evidence type="ECO:0000256" key="1">
    <source>
        <dbReference type="ARBA" id="ARBA00001917"/>
    </source>
</evidence>
<dbReference type="InterPro" id="IPR044152">
    <property type="entry name" value="YqjM-like"/>
</dbReference>
<keyword evidence="2" id="KW-0285">Flavoprotein</keyword>
<organism evidence="7 8">
    <name type="scientific">Cupriavidus necator (strain ATCC 43291 / DSM 13513 / CCUG 52238 / LMG 8453 / N-1)</name>
    <name type="common">Ralstonia eutropha</name>
    <dbReference type="NCBI Taxonomy" id="1042878"/>
    <lineage>
        <taxon>Bacteria</taxon>
        <taxon>Pseudomonadati</taxon>
        <taxon>Pseudomonadota</taxon>
        <taxon>Betaproteobacteria</taxon>
        <taxon>Burkholderiales</taxon>
        <taxon>Burkholderiaceae</taxon>
        <taxon>Cupriavidus</taxon>
    </lineage>
</organism>
<dbReference type="KEGG" id="cnc:CNE_BB1p04030"/>
<gene>
    <name evidence="7" type="ordered locus">CNE_BB1p04030</name>
</gene>
<evidence type="ECO:0000256" key="2">
    <source>
        <dbReference type="ARBA" id="ARBA00022630"/>
    </source>
</evidence>
<dbReference type="GO" id="GO:0010181">
    <property type="term" value="F:FMN binding"/>
    <property type="evidence" value="ECO:0007669"/>
    <property type="project" value="InterPro"/>
</dbReference>
<dbReference type="GO" id="GO:0050661">
    <property type="term" value="F:NADP binding"/>
    <property type="evidence" value="ECO:0007669"/>
    <property type="project" value="InterPro"/>
</dbReference>
<dbReference type="AlphaFoldDB" id="F8GWV7"/>
<keyword evidence="7" id="KW-0614">Plasmid</keyword>
<geneLocation type="plasmid" evidence="7 8">
    <name>pBB1</name>
</geneLocation>
<evidence type="ECO:0000256" key="3">
    <source>
        <dbReference type="ARBA" id="ARBA00022643"/>
    </source>
</evidence>
<dbReference type="EC" id="1.-.-.-" evidence="7"/>
<dbReference type="Proteomes" id="UP000006798">
    <property type="component" value="Plasmid pBB1"/>
</dbReference>
<evidence type="ECO:0000256" key="5">
    <source>
        <dbReference type="ARBA" id="ARBA00023002"/>
    </source>
</evidence>
<proteinExistence type="predicted"/>
<evidence type="ECO:0000313" key="7">
    <source>
        <dbReference type="EMBL" id="AEI81827.1"/>
    </source>
</evidence>
<keyword evidence="3" id="KW-0288">FMN</keyword>
<feature type="domain" description="NADH:flavin oxidoreductase/NADH oxidase N-terminal" evidence="6">
    <location>
        <begin position="8"/>
        <end position="362"/>
    </location>
</feature>
<accession>F8GWV7</accession>
<evidence type="ECO:0000259" key="6">
    <source>
        <dbReference type="Pfam" id="PF00724"/>
    </source>
</evidence>
<dbReference type="HOGENOM" id="CLU_012153_0_1_4"/>
<dbReference type="PANTHER" id="PTHR43303:SF4">
    <property type="entry name" value="NADPH DEHYDROGENASE C23G7.10C-RELATED"/>
    <property type="match status" value="1"/>
</dbReference>
<dbReference type="EMBL" id="CP002879">
    <property type="protein sequence ID" value="AEI81827.1"/>
    <property type="molecule type" value="Genomic_DNA"/>
</dbReference>
<dbReference type="SUPFAM" id="SSF51395">
    <property type="entry name" value="FMN-linked oxidoreductases"/>
    <property type="match status" value="1"/>
</dbReference>
<reference evidence="7 8" key="1">
    <citation type="journal article" date="2011" name="J. Bacteriol.">
        <title>Complete genome sequence of the type strain Cupriavidus necator N-1.</title>
        <authorList>
            <person name="Poehlein A."/>
            <person name="Kusian B."/>
            <person name="Friedrich B."/>
            <person name="Daniel R."/>
            <person name="Bowien B."/>
        </authorList>
    </citation>
    <scope>NUCLEOTIDE SEQUENCE [LARGE SCALE GENOMIC DNA]</scope>
    <source>
        <strain evidence="8">ATCC 43291 / DSM 13513 / CCUG 52238 / LMG 8453 / N-1</strain>
        <plasmid evidence="7 8">pBB1</plasmid>
    </source>
</reference>
<evidence type="ECO:0000313" key="8">
    <source>
        <dbReference type="Proteomes" id="UP000006798"/>
    </source>
</evidence>
<dbReference type="InterPro" id="IPR013785">
    <property type="entry name" value="Aldolase_TIM"/>
</dbReference>
<dbReference type="Gene3D" id="3.20.20.70">
    <property type="entry name" value="Aldolase class I"/>
    <property type="match status" value="1"/>
</dbReference>
<dbReference type="GeneID" id="34312406"/>
<keyword evidence="5 7" id="KW-0560">Oxidoreductase</keyword>
<dbReference type="GO" id="GO:0003959">
    <property type="term" value="F:NADPH dehydrogenase activity"/>
    <property type="evidence" value="ECO:0007669"/>
    <property type="project" value="InterPro"/>
</dbReference>
<evidence type="ECO:0000256" key="4">
    <source>
        <dbReference type="ARBA" id="ARBA00022857"/>
    </source>
</evidence>
<dbReference type="PANTHER" id="PTHR43303">
    <property type="entry name" value="NADPH DEHYDROGENASE C23G7.10C-RELATED"/>
    <property type="match status" value="1"/>
</dbReference>
<keyword evidence="4" id="KW-0521">NADP</keyword>
<protein>
    <submittedName>
        <fullName evidence="7">NADH oxidase</fullName>
        <ecNumber evidence="7">1.-.-.-</ecNumber>
    </submittedName>
</protein>
<dbReference type="Pfam" id="PF00724">
    <property type="entry name" value="Oxidored_FMN"/>
    <property type="match status" value="1"/>
</dbReference>
<dbReference type="RefSeq" id="WP_013958882.1">
    <property type="nucleotide sequence ID" value="NC_015727.1"/>
</dbReference>
<dbReference type="CDD" id="cd04747">
    <property type="entry name" value="OYE_like_5_FMN"/>
    <property type="match status" value="1"/>
</dbReference>
<comment type="cofactor">
    <cofactor evidence="1">
        <name>FMN</name>
        <dbReference type="ChEBI" id="CHEBI:58210"/>
    </cofactor>
</comment>